<gene>
    <name evidence="1" type="ORF">ACMD2_14449</name>
</gene>
<organism evidence="1 2">
    <name type="scientific">Ananas comosus</name>
    <name type="common">Pineapple</name>
    <name type="synonym">Ananas ananas</name>
    <dbReference type="NCBI Taxonomy" id="4615"/>
    <lineage>
        <taxon>Eukaryota</taxon>
        <taxon>Viridiplantae</taxon>
        <taxon>Streptophyta</taxon>
        <taxon>Embryophyta</taxon>
        <taxon>Tracheophyta</taxon>
        <taxon>Spermatophyta</taxon>
        <taxon>Magnoliopsida</taxon>
        <taxon>Liliopsida</taxon>
        <taxon>Poales</taxon>
        <taxon>Bromeliaceae</taxon>
        <taxon>Bromelioideae</taxon>
        <taxon>Ananas</taxon>
    </lineage>
</organism>
<evidence type="ECO:0000313" key="2">
    <source>
        <dbReference type="Proteomes" id="UP000092600"/>
    </source>
</evidence>
<protein>
    <submittedName>
        <fullName evidence="1">Uncharacterized protein</fullName>
    </submittedName>
</protein>
<evidence type="ECO:0000313" key="1">
    <source>
        <dbReference type="EMBL" id="OAY72288.1"/>
    </source>
</evidence>
<dbReference type="EMBL" id="LSRQ01003165">
    <property type="protein sequence ID" value="OAY72288.1"/>
    <property type="molecule type" value="Genomic_DNA"/>
</dbReference>
<dbReference type="AlphaFoldDB" id="A0A199V5L6"/>
<accession>A0A199V5L6</accession>
<reference evidence="1 2" key="1">
    <citation type="journal article" date="2016" name="DNA Res.">
        <title>The draft genome of MD-2 pineapple using hybrid error correction of long reads.</title>
        <authorList>
            <person name="Redwan R.M."/>
            <person name="Saidin A."/>
            <person name="Kumar S.V."/>
        </authorList>
    </citation>
    <scope>NUCLEOTIDE SEQUENCE [LARGE SCALE GENOMIC DNA]</scope>
    <source>
        <strain evidence="2">cv. MD2</strain>
        <tissue evidence="1">Leaf</tissue>
    </source>
</reference>
<dbReference type="Proteomes" id="UP000092600">
    <property type="component" value="Unassembled WGS sequence"/>
</dbReference>
<proteinExistence type="predicted"/>
<name>A0A199V5L6_ANACO</name>
<comment type="caution">
    <text evidence="1">The sequence shown here is derived from an EMBL/GenBank/DDBJ whole genome shotgun (WGS) entry which is preliminary data.</text>
</comment>
<sequence>MSATCTCPQLFGQPVQCILTVRGTETSFSTSSVTFNARALVSIMACPQNWLPVHATRLFIRREGYGENFSKSGSLRSASTCVSFTLGIIMFCSTVRRSSPELYWSARRASSNMSEACRRPTAEVSVGLEDRFAHGNDVLSGHPRIEGHSLSTSLGAKESAHQKIEAEFSILHRRHLPVMNAESRLVYGRVSTISWGSMPARGLPTGLRTLSIPLCKLVSPTAARPSMMAGTSGSCTPRICQFCRVVTSAHPSLLYPSTTLARYRVCSLVVTPFGSFSRIMNRPSACNPTTRSSSAHKP</sequence>